<protein>
    <submittedName>
        <fullName evidence="3">Thioredoxin family protein</fullName>
    </submittedName>
</protein>
<gene>
    <name evidence="3" type="ORF">ACFPT7_03635</name>
</gene>
<dbReference type="SUPFAM" id="SSF52833">
    <property type="entry name" value="Thioredoxin-like"/>
    <property type="match status" value="1"/>
</dbReference>
<dbReference type="Pfam" id="PF13899">
    <property type="entry name" value="Thioredoxin_7"/>
    <property type="match status" value="1"/>
</dbReference>
<evidence type="ECO:0000256" key="1">
    <source>
        <dbReference type="SAM" id="SignalP"/>
    </source>
</evidence>
<organism evidence="3 4">
    <name type="scientific">Acidicapsa dinghuensis</name>
    <dbReference type="NCBI Taxonomy" id="2218256"/>
    <lineage>
        <taxon>Bacteria</taxon>
        <taxon>Pseudomonadati</taxon>
        <taxon>Acidobacteriota</taxon>
        <taxon>Terriglobia</taxon>
        <taxon>Terriglobales</taxon>
        <taxon>Acidobacteriaceae</taxon>
        <taxon>Acidicapsa</taxon>
    </lineage>
</organism>
<dbReference type="Gene3D" id="3.40.30.10">
    <property type="entry name" value="Glutaredoxin"/>
    <property type="match status" value="1"/>
</dbReference>
<dbReference type="RefSeq" id="WP_263333818.1">
    <property type="nucleotide sequence ID" value="NZ_JAGSYH010000002.1"/>
</dbReference>
<comment type="caution">
    <text evidence="3">The sequence shown here is derived from an EMBL/GenBank/DDBJ whole genome shotgun (WGS) entry which is preliminary data.</text>
</comment>
<name>A0ABW1EAX9_9BACT</name>
<evidence type="ECO:0000313" key="4">
    <source>
        <dbReference type="Proteomes" id="UP001596091"/>
    </source>
</evidence>
<keyword evidence="1" id="KW-0732">Signal</keyword>
<dbReference type="Proteomes" id="UP001596091">
    <property type="component" value="Unassembled WGS sequence"/>
</dbReference>
<feature type="domain" description="Thioredoxin" evidence="2">
    <location>
        <begin position="9"/>
        <end position="159"/>
    </location>
</feature>
<accession>A0ABW1EAX9</accession>
<dbReference type="InterPro" id="IPR036249">
    <property type="entry name" value="Thioredoxin-like_sf"/>
</dbReference>
<dbReference type="EMBL" id="JBHSPH010000001">
    <property type="protein sequence ID" value="MFC5861375.1"/>
    <property type="molecule type" value="Genomic_DNA"/>
</dbReference>
<evidence type="ECO:0000313" key="3">
    <source>
        <dbReference type="EMBL" id="MFC5861375.1"/>
    </source>
</evidence>
<feature type="signal peptide" evidence="1">
    <location>
        <begin position="1"/>
        <end position="28"/>
    </location>
</feature>
<dbReference type="InterPro" id="IPR013766">
    <property type="entry name" value="Thioredoxin_domain"/>
</dbReference>
<evidence type="ECO:0000259" key="2">
    <source>
        <dbReference type="PROSITE" id="PS51352"/>
    </source>
</evidence>
<feature type="chain" id="PRO_5046911176" evidence="1">
    <location>
        <begin position="29"/>
        <end position="162"/>
    </location>
</feature>
<keyword evidence="4" id="KW-1185">Reference proteome</keyword>
<sequence>MHKTFPLRLLAQAAALAVMLFCSLPSRAGDQPIYPDPSTANADVAHAIRQASMTHKRVILDFGGNWCGDCKVLDIYFHDPANLALLDQNFILVHINVGNFDRNAALAQRYQIPLEKGVPALAVLDNRGRLLYSQRTGEFESMRRLDPGSVTSFLLQWKPEKR</sequence>
<proteinExistence type="predicted"/>
<dbReference type="PROSITE" id="PS51352">
    <property type="entry name" value="THIOREDOXIN_2"/>
    <property type="match status" value="1"/>
</dbReference>
<reference evidence="4" key="1">
    <citation type="journal article" date="2019" name="Int. J. Syst. Evol. Microbiol.">
        <title>The Global Catalogue of Microorganisms (GCM) 10K type strain sequencing project: providing services to taxonomists for standard genome sequencing and annotation.</title>
        <authorList>
            <consortium name="The Broad Institute Genomics Platform"/>
            <consortium name="The Broad Institute Genome Sequencing Center for Infectious Disease"/>
            <person name="Wu L."/>
            <person name="Ma J."/>
        </authorList>
    </citation>
    <scope>NUCLEOTIDE SEQUENCE [LARGE SCALE GENOMIC DNA]</scope>
    <source>
        <strain evidence="4">JCM 4087</strain>
    </source>
</reference>